<dbReference type="STRING" id="349307.Mthe_0397"/>
<dbReference type="EMBL" id="CP000477">
    <property type="protein sequence ID" value="ABK14190.1"/>
    <property type="molecule type" value="Genomic_DNA"/>
</dbReference>
<dbReference type="GeneID" id="4463199"/>
<dbReference type="GO" id="GO:0008324">
    <property type="term" value="F:monoatomic cation transmembrane transporter activity"/>
    <property type="evidence" value="ECO:0007669"/>
    <property type="project" value="InterPro"/>
</dbReference>
<dbReference type="AlphaFoldDB" id="A0B666"/>
<protein>
    <submittedName>
        <fullName evidence="2">TrkA-C domain protein</fullName>
    </submittedName>
</protein>
<name>A0B666_METTP</name>
<dbReference type="Gene3D" id="3.30.70.1450">
    <property type="entry name" value="Regulator of K+ conductance, C-terminal domain"/>
    <property type="match status" value="1"/>
</dbReference>
<feature type="domain" description="RCK C-terminal" evidence="1">
    <location>
        <begin position="10"/>
        <end position="94"/>
    </location>
</feature>
<dbReference type="PANTHER" id="PTHR30445:SF8">
    <property type="entry name" value="K(+)_H(+) ANTIPORTER SUBUNIT KHTT"/>
    <property type="match status" value="1"/>
</dbReference>
<reference evidence="2 3" key="1">
    <citation type="submission" date="2006-10" db="EMBL/GenBank/DDBJ databases">
        <title>Complete sequence of Methanosaeta thermophila PT.</title>
        <authorList>
            <consortium name="US DOE Joint Genome Institute"/>
            <person name="Copeland A."/>
            <person name="Lucas S."/>
            <person name="Lapidus A."/>
            <person name="Barry K."/>
            <person name="Detter J.C."/>
            <person name="Glavina del Rio T."/>
            <person name="Hammon N."/>
            <person name="Israni S."/>
            <person name="Pitluck S."/>
            <person name="Chain P."/>
            <person name="Malfatti S."/>
            <person name="Shin M."/>
            <person name="Vergez L."/>
            <person name="Schmutz J."/>
            <person name="Larimer F."/>
            <person name="Land M."/>
            <person name="Hauser L."/>
            <person name="Kyrpides N."/>
            <person name="Kim E."/>
            <person name="Smith K.S."/>
            <person name="Ingram-Smith C."/>
            <person name="Richardson P."/>
        </authorList>
    </citation>
    <scope>NUCLEOTIDE SEQUENCE [LARGE SCALE GENOMIC DNA]</scope>
    <source>
        <strain evidence="3">DSM 6194 / JCM 14653 / NBRC 101360 / PT</strain>
    </source>
</reference>
<dbReference type="HOGENOM" id="CLU_2353265_0_0_2"/>
<dbReference type="GO" id="GO:0006813">
    <property type="term" value="P:potassium ion transport"/>
    <property type="evidence" value="ECO:0007669"/>
    <property type="project" value="InterPro"/>
</dbReference>
<evidence type="ECO:0000313" key="3">
    <source>
        <dbReference type="Proteomes" id="UP000000674"/>
    </source>
</evidence>
<sequence>MLLNMITPESEDLTILYEGLELRRYEVRRRSHMARRTLRELALIERFGCAVVAINRAGDALLSLSGETEVLPGDVLILLGPPGSMDRFSRVFGDGG</sequence>
<gene>
    <name evidence="2" type="ordered locus">Mthe_0397</name>
</gene>
<dbReference type="SUPFAM" id="SSF116726">
    <property type="entry name" value="TrkA C-terminal domain-like"/>
    <property type="match status" value="1"/>
</dbReference>
<dbReference type="RefSeq" id="WP_011695588.1">
    <property type="nucleotide sequence ID" value="NC_008553.1"/>
</dbReference>
<dbReference type="Pfam" id="PF02080">
    <property type="entry name" value="TrkA_C"/>
    <property type="match status" value="1"/>
</dbReference>
<accession>A0B666</accession>
<dbReference type="Proteomes" id="UP000000674">
    <property type="component" value="Chromosome"/>
</dbReference>
<keyword evidence="3" id="KW-1185">Reference proteome</keyword>
<evidence type="ECO:0000313" key="2">
    <source>
        <dbReference type="EMBL" id="ABK14190.1"/>
    </source>
</evidence>
<dbReference type="InterPro" id="IPR036721">
    <property type="entry name" value="RCK_C_sf"/>
</dbReference>
<dbReference type="KEGG" id="mtp:Mthe_0397"/>
<organism evidence="2 3">
    <name type="scientific">Methanothrix thermoacetophila (strain DSM 6194 / JCM 14653 / NBRC 101360 / PT)</name>
    <name type="common">Methanosaeta thermophila</name>
    <dbReference type="NCBI Taxonomy" id="349307"/>
    <lineage>
        <taxon>Archaea</taxon>
        <taxon>Methanobacteriati</taxon>
        <taxon>Methanobacteriota</taxon>
        <taxon>Stenosarchaea group</taxon>
        <taxon>Methanomicrobia</taxon>
        <taxon>Methanotrichales</taxon>
        <taxon>Methanotrichaceae</taxon>
        <taxon>Methanothrix</taxon>
    </lineage>
</organism>
<dbReference type="PANTHER" id="PTHR30445">
    <property type="entry name" value="K(+)_H(+) ANTIPORTER SUBUNIT KHTT"/>
    <property type="match status" value="1"/>
</dbReference>
<dbReference type="PROSITE" id="PS51202">
    <property type="entry name" value="RCK_C"/>
    <property type="match status" value="1"/>
</dbReference>
<dbReference type="OrthoDB" id="43518at2157"/>
<dbReference type="InterPro" id="IPR050144">
    <property type="entry name" value="AAE_transporter"/>
</dbReference>
<dbReference type="InterPro" id="IPR006037">
    <property type="entry name" value="RCK_C"/>
</dbReference>
<proteinExistence type="predicted"/>
<evidence type="ECO:0000259" key="1">
    <source>
        <dbReference type="PROSITE" id="PS51202"/>
    </source>
</evidence>